<reference evidence="6 7" key="2">
    <citation type="journal article" date="2011" name="Stand. Genomic Sci.">
        <title>Complete genome sequence of Ferroglobus placidus AEDII12DO.</title>
        <authorList>
            <person name="Anderson I."/>
            <person name="Risso C."/>
            <person name="Holmes D."/>
            <person name="Lucas S."/>
            <person name="Copeland A."/>
            <person name="Lapidus A."/>
            <person name="Cheng J.F."/>
            <person name="Bruce D."/>
            <person name="Goodwin L."/>
            <person name="Pitluck S."/>
            <person name="Saunders E."/>
            <person name="Brettin T."/>
            <person name="Detter J.C."/>
            <person name="Han C."/>
            <person name="Tapia R."/>
            <person name="Larimer F."/>
            <person name="Land M."/>
            <person name="Hauser L."/>
            <person name="Woyke T."/>
            <person name="Lovley D."/>
            <person name="Kyrpides N."/>
            <person name="Ivanova N."/>
        </authorList>
    </citation>
    <scope>NUCLEOTIDE SEQUENCE [LARGE SCALE GENOMIC DNA]</scope>
    <source>
        <strain evidence="7">DSM 10642 / AEDII12DO</strain>
    </source>
</reference>
<evidence type="ECO:0000256" key="1">
    <source>
        <dbReference type="HAMAP-Rule" id="MF_00006"/>
    </source>
</evidence>
<accession>D3RX34</accession>
<name>D3RX34_FERPA</name>
<dbReference type="InterPro" id="IPR029419">
    <property type="entry name" value="Arg_succ_lyase_C"/>
</dbReference>
<gene>
    <name evidence="1" type="primary">argH</name>
    <name evidence="6" type="ordered locus">Ferp_0879</name>
</gene>
<dbReference type="PANTHER" id="PTHR43814">
    <property type="entry name" value="ARGININOSUCCINATE LYASE"/>
    <property type="match status" value="1"/>
</dbReference>
<feature type="domain" description="Argininosuccinate lyase C-terminal" evidence="5">
    <location>
        <begin position="356"/>
        <end position="424"/>
    </location>
</feature>
<dbReference type="Pfam" id="PF00206">
    <property type="entry name" value="Lyase_1"/>
    <property type="match status" value="1"/>
</dbReference>
<dbReference type="InterPro" id="IPR008948">
    <property type="entry name" value="L-Aspartase-like"/>
</dbReference>
<reference evidence="7" key="1">
    <citation type="submission" date="2010-02" db="EMBL/GenBank/DDBJ databases">
        <title>Complete sequence of Ferroglobus placidus DSM 10642.</title>
        <authorList>
            <consortium name="US DOE Joint Genome Institute"/>
            <person name="Lucas S."/>
            <person name="Copeland A."/>
            <person name="Lapidus A."/>
            <person name="Cheng J.-F."/>
            <person name="Bruce D."/>
            <person name="Goodwin L."/>
            <person name="Pitluck S."/>
            <person name="Saunders E."/>
            <person name="Brettin T."/>
            <person name="Detter J.C."/>
            <person name="Han C."/>
            <person name="Tapia R."/>
            <person name="Larimer F."/>
            <person name="Land M."/>
            <person name="Hauser L."/>
            <person name="Kyrpides N."/>
            <person name="Ivanova N."/>
            <person name="Holmes D."/>
            <person name="Lovley D."/>
            <person name="Kyrpides N."/>
            <person name="Anderson I.J."/>
            <person name="Woyke T."/>
        </authorList>
    </citation>
    <scope>NUCLEOTIDE SEQUENCE [LARGE SCALE GENOMIC DNA]</scope>
    <source>
        <strain evidence="7">DSM 10642 / AEDII12DO</strain>
    </source>
</reference>
<keyword evidence="3" id="KW-0175">Coiled coil</keyword>
<dbReference type="RefSeq" id="WP_012965390.1">
    <property type="nucleotide sequence ID" value="NC_013849.1"/>
</dbReference>
<dbReference type="NCBIfam" id="TIGR00838">
    <property type="entry name" value="argH"/>
    <property type="match status" value="1"/>
</dbReference>
<protein>
    <recommendedName>
        <fullName evidence="1 2">Argininosuccinate lyase</fullName>
        <shortName evidence="1">ASAL</shortName>
        <ecNumber evidence="1 2">4.3.2.1</ecNumber>
    </recommendedName>
    <alternativeName>
        <fullName evidence="1">Arginosuccinase</fullName>
    </alternativeName>
</protein>
<evidence type="ECO:0000256" key="2">
    <source>
        <dbReference type="NCBIfam" id="TIGR00838"/>
    </source>
</evidence>
<dbReference type="PRINTS" id="PR00149">
    <property type="entry name" value="FUMRATELYASE"/>
</dbReference>
<evidence type="ECO:0000259" key="4">
    <source>
        <dbReference type="Pfam" id="PF00206"/>
    </source>
</evidence>
<comment type="catalytic activity">
    <reaction evidence="1">
        <text>2-(N(omega)-L-arginino)succinate = fumarate + L-arginine</text>
        <dbReference type="Rhea" id="RHEA:24020"/>
        <dbReference type="ChEBI" id="CHEBI:29806"/>
        <dbReference type="ChEBI" id="CHEBI:32682"/>
        <dbReference type="ChEBI" id="CHEBI:57472"/>
        <dbReference type="EC" id="4.3.2.1"/>
    </reaction>
</comment>
<dbReference type="STRING" id="589924.Ferp_0879"/>
<dbReference type="Gene3D" id="1.10.40.30">
    <property type="entry name" value="Fumarase/aspartase (C-terminal domain)"/>
    <property type="match status" value="1"/>
</dbReference>
<comment type="subcellular location">
    <subcellularLocation>
        <location evidence="1">Cytoplasm</location>
    </subcellularLocation>
</comment>
<dbReference type="EC" id="4.3.2.1" evidence="1 2"/>
<dbReference type="OrthoDB" id="27337at2157"/>
<dbReference type="InterPro" id="IPR022761">
    <property type="entry name" value="Fumarate_lyase_N"/>
</dbReference>
<feature type="domain" description="Fumarate lyase N-terminal" evidence="4">
    <location>
        <begin position="17"/>
        <end position="292"/>
    </location>
</feature>
<dbReference type="InterPro" id="IPR000362">
    <property type="entry name" value="Fumarate_lyase_fam"/>
</dbReference>
<dbReference type="GO" id="GO:0005829">
    <property type="term" value="C:cytosol"/>
    <property type="evidence" value="ECO:0007669"/>
    <property type="project" value="TreeGrafter"/>
</dbReference>
<dbReference type="Gene3D" id="1.20.200.10">
    <property type="entry name" value="Fumarase/aspartase (Central domain)"/>
    <property type="match status" value="1"/>
</dbReference>
<dbReference type="UniPathway" id="UPA00068">
    <property type="reaction ID" value="UER00114"/>
</dbReference>
<dbReference type="GeneID" id="8778386"/>
<evidence type="ECO:0000259" key="5">
    <source>
        <dbReference type="Pfam" id="PF14698"/>
    </source>
</evidence>
<evidence type="ECO:0000256" key="3">
    <source>
        <dbReference type="SAM" id="Coils"/>
    </source>
</evidence>
<keyword evidence="1" id="KW-0028">Amino-acid biosynthesis</keyword>
<dbReference type="GO" id="GO:0042450">
    <property type="term" value="P:L-arginine biosynthetic process via ornithine"/>
    <property type="evidence" value="ECO:0007669"/>
    <property type="project" value="UniProtKB-UniRule"/>
</dbReference>
<dbReference type="CDD" id="cd01359">
    <property type="entry name" value="Argininosuccinate_lyase"/>
    <property type="match status" value="1"/>
</dbReference>
<dbReference type="InterPro" id="IPR009049">
    <property type="entry name" value="Argininosuccinate_lyase"/>
</dbReference>
<dbReference type="AlphaFoldDB" id="D3RX34"/>
<dbReference type="PaxDb" id="589924-Ferp_0879"/>
<dbReference type="KEGG" id="fpl:Ferp_0879"/>
<dbReference type="Proteomes" id="UP000002613">
    <property type="component" value="Chromosome"/>
</dbReference>
<dbReference type="SUPFAM" id="SSF48557">
    <property type="entry name" value="L-aspartase-like"/>
    <property type="match status" value="1"/>
</dbReference>
<dbReference type="GO" id="GO:0004056">
    <property type="term" value="F:argininosuccinate lyase activity"/>
    <property type="evidence" value="ECO:0007669"/>
    <property type="project" value="UniProtKB-UniRule"/>
</dbReference>
<evidence type="ECO:0000313" key="6">
    <source>
        <dbReference type="EMBL" id="ADC65047.1"/>
    </source>
</evidence>
<dbReference type="eggNOG" id="arCOG01748">
    <property type="taxonomic scope" value="Archaea"/>
</dbReference>
<dbReference type="InterPro" id="IPR024083">
    <property type="entry name" value="Fumarase/histidase_N"/>
</dbReference>
<comment type="similarity">
    <text evidence="1">Belongs to the lyase 1 family. Argininosuccinate lyase subfamily.</text>
</comment>
<dbReference type="EMBL" id="CP001899">
    <property type="protein sequence ID" value="ADC65047.1"/>
    <property type="molecule type" value="Genomic_DNA"/>
</dbReference>
<comment type="pathway">
    <text evidence="1">Amino-acid biosynthesis; L-arginine biosynthesis; L-arginine from L-ornithine and carbamoyl phosphate: step 3/3.</text>
</comment>
<dbReference type="Pfam" id="PF14698">
    <property type="entry name" value="ASL_C2"/>
    <property type="match status" value="1"/>
</dbReference>
<evidence type="ECO:0000313" key="7">
    <source>
        <dbReference type="Proteomes" id="UP000002613"/>
    </source>
</evidence>
<proteinExistence type="inferred from homology"/>
<keyword evidence="1 6" id="KW-0456">Lyase</keyword>
<keyword evidence="1" id="KW-0963">Cytoplasm</keyword>
<keyword evidence="1" id="KW-0055">Arginine biosynthesis</keyword>
<sequence>MIRSRLSGSLDEDALKLTSSLEHDRHIFKYDILVDYAHVLGLLKVGLITKEDAKRIFEALREVEKLGLERLSGEDVHEAIESKVVEIAKESGMKMHTARSRNDEIAACLRLFARDKIIEILSELLELRKTFIEKARQYFDCIMPGFTHLQYAQPTKLSHYLIAYHDAIRRDFDRGIEIFSRVNKSPLGAAAFASTPHELDREYVAQLLGFDGLVENTMDASASRDFLIESLFLSTSIMLNLSRFCEEIILWASEFDFVELPDEFSSSSSIMPQKKNPDVAEIIRAKAGKSVGYLASACTILKALPYAYNRDFQEMNSLLYVSMNECLLSVKTFRKMFSALKFKEEVMREKASKGLTLATDLADLLVRKGVPFRLSHKIVGSLVKKNRIPPSAEELIKEAESFGVKIEVSEDELKEWLDVEKSLERRKNVGGTAKEELERMIRERERKISEDEEKLKVLKSRIEERIKHLMNEVERVCSGKG</sequence>
<feature type="coiled-coil region" evidence="3">
    <location>
        <begin position="406"/>
        <end position="472"/>
    </location>
</feature>
<organism evidence="6 7">
    <name type="scientific">Ferroglobus placidus (strain DSM 10642 / AEDII12DO)</name>
    <dbReference type="NCBI Taxonomy" id="589924"/>
    <lineage>
        <taxon>Archaea</taxon>
        <taxon>Methanobacteriati</taxon>
        <taxon>Methanobacteriota</taxon>
        <taxon>Archaeoglobi</taxon>
        <taxon>Archaeoglobales</taxon>
        <taxon>Archaeoglobaceae</taxon>
        <taxon>Ferroglobus</taxon>
    </lineage>
</organism>
<keyword evidence="7" id="KW-1185">Reference proteome</keyword>
<dbReference type="HAMAP" id="MF_00006">
    <property type="entry name" value="Arg_succ_lyase"/>
    <property type="match status" value="1"/>
</dbReference>
<dbReference type="Gene3D" id="1.10.275.10">
    <property type="entry name" value="Fumarase/aspartase (N-terminal domain)"/>
    <property type="match status" value="1"/>
</dbReference>
<dbReference type="PANTHER" id="PTHR43814:SF1">
    <property type="entry name" value="ARGININOSUCCINATE LYASE"/>
    <property type="match status" value="1"/>
</dbReference>
<dbReference type="PRINTS" id="PR00145">
    <property type="entry name" value="ARGSUCLYASE"/>
</dbReference>
<dbReference type="HOGENOM" id="CLU_027272_2_3_2"/>